<dbReference type="PANTHER" id="PTHR43963">
    <property type="entry name" value="CARBONYL REDUCTASE 1-RELATED"/>
    <property type="match status" value="1"/>
</dbReference>
<dbReference type="AlphaFoldDB" id="A0A4U1B6I8"/>
<dbReference type="InterPro" id="IPR002347">
    <property type="entry name" value="SDR_fam"/>
</dbReference>
<keyword evidence="2" id="KW-0521">NADP</keyword>
<dbReference type="EMBL" id="SWDB01000010">
    <property type="protein sequence ID" value="TKB46060.1"/>
    <property type="molecule type" value="Genomic_DNA"/>
</dbReference>
<dbReference type="RefSeq" id="WP_136735068.1">
    <property type="nucleotide sequence ID" value="NZ_SWDB01000010.1"/>
</dbReference>
<dbReference type="PANTHER" id="PTHR43963:SF6">
    <property type="entry name" value="CHAIN DEHYDROGENASE FAMILY PROTEIN, PUTATIVE (AFU_ORTHOLOGUE AFUA_3G15350)-RELATED"/>
    <property type="match status" value="1"/>
</dbReference>
<keyword evidence="3" id="KW-0560">Oxidoreductase</keyword>
<evidence type="ECO:0000256" key="1">
    <source>
        <dbReference type="ARBA" id="ARBA00006484"/>
    </source>
</evidence>
<comment type="similarity">
    <text evidence="1 4">Belongs to the short-chain dehydrogenases/reductases (SDR) family.</text>
</comment>
<dbReference type="PRINTS" id="PR00081">
    <property type="entry name" value="GDHRDH"/>
</dbReference>
<dbReference type="Pfam" id="PF00106">
    <property type="entry name" value="adh_short"/>
    <property type="match status" value="1"/>
</dbReference>
<dbReference type="CDD" id="cd05324">
    <property type="entry name" value="carb_red_PTCR-like_SDR_c"/>
    <property type="match status" value="1"/>
</dbReference>
<dbReference type="PRINTS" id="PR00080">
    <property type="entry name" value="SDRFAMILY"/>
</dbReference>
<dbReference type="SUPFAM" id="SSF51735">
    <property type="entry name" value="NAD(P)-binding Rossmann-fold domains"/>
    <property type="match status" value="1"/>
</dbReference>
<dbReference type="Proteomes" id="UP000307999">
    <property type="component" value="Unassembled WGS sequence"/>
</dbReference>
<dbReference type="OrthoDB" id="5786478at2"/>
<evidence type="ECO:0000256" key="2">
    <source>
        <dbReference type="ARBA" id="ARBA00022857"/>
    </source>
</evidence>
<organism evidence="5 6">
    <name type="scientific">Thalassotalea mangrovi</name>
    <dbReference type="NCBI Taxonomy" id="2572245"/>
    <lineage>
        <taxon>Bacteria</taxon>
        <taxon>Pseudomonadati</taxon>
        <taxon>Pseudomonadota</taxon>
        <taxon>Gammaproteobacteria</taxon>
        <taxon>Alteromonadales</taxon>
        <taxon>Colwelliaceae</taxon>
        <taxon>Thalassotalea</taxon>
    </lineage>
</organism>
<reference evidence="5 6" key="1">
    <citation type="submission" date="2019-04" db="EMBL/GenBank/DDBJ databases">
        <title>Thalassotalea guangxiensis sp. nov., isolated from sediment of the coastal wetland.</title>
        <authorList>
            <person name="Zheng S."/>
            <person name="Zhang D."/>
        </authorList>
    </citation>
    <scope>NUCLEOTIDE SEQUENCE [LARGE SCALE GENOMIC DNA]</scope>
    <source>
        <strain evidence="5 6">ZS-4</strain>
    </source>
</reference>
<evidence type="ECO:0000313" key="5">
    <source>
        <dbReference type="EMBL" id="TKB46060.1"/>
    </source>
</evidence>
<accession>A0A4U1B6I8</accession>
<name>A0A4U1B6I8_9GAMM</name>
<dbReference type="GO" id="GO:0016616">
    <property type="term" value="F:oxidoreductase activity, acting on the CH-OH group of donors, NAD or NADP as acceptor"/>
    <property type="evidence" value="ECO:0007669"/>
    <property type="project" value="InterPro"/>
</dbReference>
<sequence length="236" mass="25854">MANKKIALVTGGNRGIGRAIARQLSDQGIHVIITARKISDGQSVVDEIIEAGGSSEVMLLEMTDSQQRERLVRDIDAQYQRLDILVNNAGVALDKWVPGADLDIQVMRDTMEVNVYASLQLIQLALPLMKRNQYGRIVNLSSELASLNDMHLGMTLAYRTSKAALNAITRILALELEEYPDIKINAAAPGWVKTELGGDDAPLTPEQGAITPVWLATLPEDGPSGGFYREKQAYPW</sequence>
<dbReference type="InterPro" id="IPR045313">
    <property type="entry name" value="CBR1-like"/>
</dbReference>
<dbReference type="Gene3D" id="3.40.50.720">
    <property type="entry name" value="NAD(P)-binding Rossmann-like Domain"/>
    <property type="match status" value="1"/>
</dbReference>
<keyword evidence="6" id="KW-1185">Reference proteome</keyword>
<evidence type="ECO:0000256" key="4">
    <source>
        <dbReference type="RuleBase" id="RU000363"/>
    </source>
</evidence>
<comment type="caution">
    <text evidence="5">The sequence shown here is derived from an EMBL/GenBank/DDBJ whole genome shotgun (WGS) entry which is preliminary data.</text>
</comment>
<gene>
    <name evidence="5" type="ORF">E8M12_05375</name>
</gene>
<protein>
    <submittedName>
        <fullName evidence="5">SDR family oxidoreductase</fullName>
    </submittedName>
</protein>
<dbReference type="InterPro" id="IPR036291">
    <property type="entry name" value="NAD(P)-bd_dom_sf"/>
</dbReference>
<proteinExistence type="inferred from homology"/>
<evidence type="ECO:0000313" key="6">
    <source>
        <dbReference type="Proteomes" id="UP000307999"/>
    </source>
</evidence>
<evidence type="ECO:0000256" key="3">
    <source>
        <dbReference type="ARBA" id="ARBA00023002"/>
    </source>
</evidence>